<evidence type="ECO:0000313" key="2">
    <source>
        <dbReference type="EMBL" id="GBF33631.1"/>
    </source>
</evidence>
<dbReference type="Pfam" id="PF13558">
    <property type="entry name" value="SbcC_Walker_B"/>
    <property type="match status" value="1"/>
</dbReference>
<feature type="coiled-coil region" evidence="1">
    <location>
        <begin position="266"/>
        <end position="296"/>
    </location>
</feature>
<dbReference type="InterPro" id="IPR027417">
    <property type="entry name" value="P-loop_NTPase"/>
</dbReference>
<dbReference type="RefSeq" id="WP_104372001.1">
    <property type="nucleotide sequence ID" value="NZ_BFAV01000112.1"/>
</dbReference>
<reference evidence="3" key="1">
    <citation type="submission" date="2018-02" db="EMBL/GenBank/DDBJ databases">
        <title>Genome sequence of Desulfocucumis palustris strain NAW-5.</title>
        <authorList>
            <person name="Watanabe M."/>
            <person name="Kojima H."/>
            <person name="Fukui M."/>
        </authorList>
    </citation>
    <scope>NUCLEOTIDE SEQUENCE [LARGE SCALE GENOMIC DNA]</scope>
    <source>
        <strain evidence="3">NAW-5</strain>
    </source>
</reference>
<evidence type="ECO:0000313" key="3">
    <source>
        <dbReference type="Proteomes" id="UP000239549"/>
    </source>
</evidence>
<protein>
    <submittedName>
        <fullName evidence="2">Uncharacterized protein</fullName>
    </submittedName>
</protein>
<keyword evidence="3" id="KW-1185">Reference proteome</keyword>
<sequence>MDLLRIHTGTMYEIAEKLPGGPTGWAVNRLIFRDWWHWKDQELQAGLGNMALTGQNEGGKSSLLALAATLLDGDTTPRRLDPSLSPDRYLHYFLLGKEHDNPENPEVFSYKARVGYVAMEFRRERDGRYLTIGMGVDASQAVQGKIREWWGFIIPGYRLGRHFDVRDKDGICFGLQDFRQLPDLGLVVDGEGDVPPDAVVVTTKRHIYRQQVNDHLFKMEDDDYRALIESLVSARRPKIVQATQEGPEKVCQLLQESLPPLPAEQMDNLSAVINNLELHQRNLKDLENQAEMAGEIDRRHYWLVEVLVQQAAQEYSSQLGSYANVVGRFQKAENQRDEARTAVDGLDNKIREKKTAMSLAGSELTAQRVDVAELPAQLKQARSREESTGKNYLITGENLGRITKEIDEANSDLSHIQTEFNNNRRRIVLRLDEHIRVAHGLSWTEAGEVLREARDHTLTLDPSEPSDQAHAAAPDSACLIEKSQDMAERCRTVLDSLRVMMDRERDFQQQEGILDGLRGEWQMAVDNVNRAGDQLAEEKERLVESLEKWQDIHPELELPDYRLAAVRGAVLDLQTVPDQGHHDLLQPLRAYAGERRSELQSARQRVLARAEVIGREIDRLDEEVRGLAEKGFRPSRSVIRDAARTEVNDVKPLYELVRFRPGIDPEVAALVEAALLEAGVLDLVVPAGDAPLADAWLWSSRPVTGPSLATVMESEECAPGIADAALAAIGWGVGQGDHWVAPDGRWRHGLAEGQVAPWMRETPGLVGALRRQQALAERINLLQEAKQSAEDMRMGVLAESELYRISLEAVDRALDRLDQLLWQALFKAIHNLESARDAAQKAKQAVDAARPMADAARRDFEAAQALYREAVRRAPFAGELNGDGLDRLVDGLKEFSQGISALTQLYGSLEQWMKQYRYKSEQIKKLEGSRKDWKNQQLAAEREYLAVKAEVTALKQRIQDPDIAVALAARQRLEDQIQQLEREIEAAKEDKIGQKGQYEAAVQQLAYLEPEVRTAKQLRDEKRSLLLERLSLHPDFAAEAGRLTSEAEHKPGSLRMLPNLVDNITDLQEAIDERKTELMKWFQKVADELIEYRPTHSKTFDRIVFFDEARRELMPGELYERLVDRQETTRKLIGAEERNLYEEIICNDLLDELIDLMAGAMEFRIIMNRKLEGLKSSSGAYFSFKLDFQADSVPGVRVGRALDELNLVGVNWLTGEQRHQLAKLIRDEVERARREAQAQNRTVGYLEAIQITLDYRRWYEFRLFSHEPGHKPEPIKNRGFGTRSMFGRSWALAVPIIAGVAARYDAARDSDVPRIVFLDEVFAGFDPKNQATYLRYLNELKLNWIITSPEDMPYSDQLPAVMSYQMYLSGTTHTAYPSLWDGQRVTDPFELSGQAAQMCVVGKKEELGA</sequence>
<keyword evidence="1" id="KW-0175">Coiled coil</keyword>
<comment type="caution">
    <text evidence="2">The sequence shown here is derived from an EMBL/GenBank/DDBJ whole genome shotgun (WGS) entry which is preliminary data.</text>
</comment>
<evidence type="ECO:0000256" key="1">
    <source>
        <dbReference type="SAM" id="Coils"/>
    </source>
</evidence>
<feature type="coiled-coil region" evidence="1">
    <location>
        <begin position="923"/>
        <end position="997"/>
    </location>
</feature>
<dbReference type="Gene3D" id="3.40.50.300">
    <property type="entry name" value="P-loop containing nucleotide triphosphate hydrolases"/>
    <property type="match status" value="1"/>
</dbReference>
<dbReference type="OrthoDB" id="9776649at2"/>
<name>A0A2L2XIA9_9FIRM</name>
<dbReference type="Proteomes" id="UP000239549">
    <property type="component" value="Unassembled WGS sequence"/>
</dbReference>
<accession>A0A2L2XIA9</accession>
<gene>
    <name evidence="2" type="ORF">DCCM_2737</name>
</gene>
<proteinExistence type="predicted"/>
<dbReference type="EMBL" id="BFAV01000112">
    <property type="protein sequence ID" value="GBF33631.1"/>
    <property type="molecule type" value="Genomic_DNA"/>
</dbReference>
<dbReference type="SUPFAM" id="SSF52540">
    <property type="entry name" value="P-loop containing nucleoside triphosphate hydrolases"/>
    <property type="match status" value="1"/>
</dbReference>
<organism evidence="2 3">
    <name type="scientific">Desulfocucumis palustris</name>
    <dbReference type="NCBI Taxonomy" id="1898651"/>
    <lineage>
        <taxon>Bacteria</taxon>
        <taxon>Bacillati</taxon>
        <taxon>Bacillota</taxon>
        <taxon>Clostridia</taxon>
        <taxon>Eubacteriales</taxon>
        <taxon>Desulfocucumaceae</taxon>
        <taxon>Desulfocucumis</taxon>
    </lineage>
</organism>